<feature type="compositionally biased region" description="Acidic residues" evidence="1">
    <location>
        <begin position="68"/>
        <end position="79"/>
    </location>
</feature>
<gene>
    <name evidence="2" type="ORF">AXG93_392s1300</name>
</gene>
<protein>
    <submittedName>
        <fullName evidence="2">Uncharacterized protein</fullName>
    </submittedName>
</protein>
<organism evidence="2 3">
    <name type="scientific">Marchantia polymorpha subsp. ruderalis</name>
    <dbReference type="NCBI Taxonomy" id="1480154"/>
    <lineage>
        <taxon>Eukaryota</taxon>
        <taxon>Viridiplantae</taxon>
        <taxon>Streptophyta</taxon>
        <taxon>Embryophyta</taxon>
        <taxon>Marchantiophyta</taxon>
        <taxon>Marchantiopsida</taxon>
        <taxon>Marchantiidae</taxon>
        <taxon>Marchantiales</taxon>
        <taxon>Marchantiaceae</taxon>
        <taxon>Marchantia</taxon>
    </lineage>
</organism>
<evidence type="ECO:0000256" key="1">
    <source>
        <dbReference type="SAM" id="MobiDB-lite"/>
    </source>
</evidence>
<dbReference type="EMBL" id="LVLJ01000203">
    <property type="protein sequence ID" value="OAE35282.1"/>
    <property type="molecule type" value="Genomic_DNA"/>
</dbReference>
<accession>A0A176WSM9</accession>
<reference evidence="2" key="1">
    <citation type="submission" date="2016-03" db="EMBL/GenBank/DDBJ databases">
        <title>Mechanisms controlling the formation of the plant cell surface in tip-growing cells are functionally conserved among land plants.</title>
        <authorList>
            <person name="Honkanen S."/>
            <person name="Jones V.A."/>
            <person name="Morieri G."/>
            <person name="Champion C."/>
            <person name="Hetherington A.J."/>
            <person name="Kelly S."/>
            <person name="Saint-Marcoux D."/>
            <person name="Proust H."/>
            <person name="Prescott H."/>
            <person name="Dolan L."/>
        </authorList>
    </citation>
    <scope>NUCLEOTIDE SEQUENCE [LARGE SCALE GENOMIC DNA]</scope>
    <source>
        <tissue evidence="2">Whole gametophyte</tissue>
    </source>
</reference>
<name>A0A176WSM9_MARPO</name>
<proteinExistence type="predicted"/>
<comment type="caution">
    <text evidence="2">The sequence shown here is derived from an EMBL/GenBank/DDBJ whole genome shotgun (WGS) entry which is preliminary data.</text>
</comment>
<evidence type="ECO:0000313" key="3">
    <source>
        <dbReference type="Proteomes" id="UP000077202"/>
    </source>
</evidence>
<feature type="region of interest" description="Disordered" evidence="1">
    <location>
        <begin position="35"/>
        <end position="136"/>
    </location>
</feature>
<dbReference type="Proteomes" id="UP000077202">
    <property type="component" value="Unassembled WGS sequence"/>
</dbReference>
<evidence type="ECO:0000313" key="2">
    <source>
        <dbReference type="EMBL" id="OAE35282.1"/>
    </source>
</evidence>
<keyword evidence="3" id="KW-1185">Reference proteome</keyword>
<dbReference type="AlphaFoldDB" id="A0A176WSM9"/>
<sequence length="239" mass="25715">MEMWFLTRAKATGVMSGFRSKRAPGQSRSITVTTLSTPAEDESNVFRHEKGDYATGTTGGEGGRIVEFDVDNNLAEDDEERTRRGRTTRSSRGLTPGKRTTAGMRSRQDVGSDSTSGSTLSATGPATGRLDPLEQQHNLPPHQWQRICVGFISAAHARHRTVDGDKLAPARPRCHGFGSRIQPSIESALRASALSFLDAIKEPGGAGTRWRQPQAADGRGGLWTTSTGRTDPDALTVSP</sequence>
<feature type="compositionally biased region" description="Polar residues" evidence="1">
    <location>
        <begin position="109"/>
        <end position="124"/>
    </location>
</feature>
<feature type="region of interest" description="Disordered" evidence="1">
    <location>
        <begin position="204"/>
        <end position="239"/>
    </location>
</feature>